<dbReference type="PROSITE" id="PS50967">
    <property type="entry name" value="HRDC"/>
    <property type="match status" value="1"/>
</dbReference>
<dbReference type="GO" id="GO:0006139">
    <property type="term" value="P:nucleobase-containing compound metabolic process"/>
    <property type="evidence" value="ECO:0007669"/>
    <property type="project" value="InterPro"/>
</dbReference>
<dbReference type="GO" id="GO:0008408">
    <property type="term" value="F:3'-5' exonuclease activity"/>
    <property type="evidence" value="ECO:0007669"/>
    <property type="project" value="InterPro"/>
</dbReference>
<dbReference type="Pfam" id="PF01612">
    <property type="entry name" value="DNA_pol_A_exo1"/>
    <property type="match status" value="1"/>
</dbReference>
<reference evidence="2 3" key="1">
    <citation type="journal article" date="2016" name="Int. J. Syst. Evol. Microbiol.">
        <title>Paraphotobacterium marinum gen. nov., sp. nov., a member of the family Vibrionaceae, isolated from surface seawater.</title>
        <authorList>
            <person name="Huang Z."/>
            <person name="Dong C."/>
            <person name="Shao Z."/>
        </authorList>
    </citation>
    <scope>NUCLEOTIDE SEQUENCE [LARGE SCALE GENOMIC DNA]</scope>
    <source>
        <strain evidence="2 3">NSCS20N07D</strain>
    </source>
</reference>
<dbReference type="SUPFAM" id="SSF53098">
    <property type="entry name" value="Ribonuclease H-like"/>
    <property type="match status" value="1"/>
</dbReference>
<dbReference type="InterPro" id="IPR010997">
    <property type="entry name" value="HRDC-like_sf"/>
</dbReference>
<dbReference type="InterPro" id="IPR044876">
    <property type="entry name" value="HRDC_dom_sf"/>
</dbReference>
<dbReference type="PANTHER" id="PTHR47649:SF1">
    <property type="entry name" value="RIBONUCLEASE D"/>
    <property type="match status" value="1"/>
</dbReference>
<dbReference type="InterPro" id="IPR012337">
    <property type="entry name" value="RNaseH-like_sf"/>
</dbReference>
<dbReference type="SMART" id="SM00474">
    <property type="entry name" value="35EXOc"/>
    <property type="match status" value="1"/>
</dbReference>
<dbReference type="InterPro" id="IPR036397">
    <property type="entry name" value="RNaseH_sf"/>
</dbReference>
<keyword evidence="3" id="KW-1185">Reference proteome</keyword>
<dbReference type="OrthoDB" id="9800549at2"/>
<dbReference type="EMBL" id="CP022355">
    <property type="protein sequence ID" value="ASK78554.1"/>
    <property type="molecule type" value="Genomic_DNA"/>
</dbReference>
<organism evidence="2 3">
    <name type="scientific">Paraphotobacterium marinum</name>
    <dbReference type="NCBI Taxonomy" id="1755811"/>
    <lineage>
        <taxon>Bacteria</taxon>
        <taxon>Pseudomonadati</taxon>
        <taxon>Pseudomonadota</taxon>
        <taxon>Gammaproteobacteria</taxon>
        <taxon>Vibrionales</taxon>
        <taxon>Vibrionaceae</taxon>
        <taxon>Paraphotobacterium</taxon>
    </lineage>
</organism>
<dbReference type="Pfam" id="PF00570">
    <property type="entry name" value="HRDC"/>
    <property type="match status" value="1"/>
</dbReference>
<dbReference type="InterPro" id="IPR002562">
    <property type="entry name" value="3'-5'_exonuclease_dom"/>
</dbReference>
<dbReference type="Gene3D" id="3.30.420.10">
    <property type="entry name" value="Ribonuclease H-like superfamily/Ribonuclease H"/>
    <property type="match status" value="1"/>
</dbReference>
<dbReference type="GO" id="GO:0003676">
    <property type="term" value="F:nucleic acid binding"/>
    <property type="evidence" value="ECO:0007669"/>
    <property type="project" value="InterPro"/>
</dbReference>
<dbReference type="InterPro" id="IPR051086">
    <property type="entry name" value="RNase_D-like"/>
</dbReference>
<dbReference type="AlphaFoldDB" id="A0A220VDS8"/>
<accession>A0A220VDS8</accession>
<proteinExistence type="predicted"/>
<evidence type="ECO:0000313" key="2">
    <source>
        <dbReference type="EMBL" id="ASK78554.1"/>
    </source>
</evidence>
<dbReference type="KEGG" id="pmai:CF386_05805"/>
<gene>
    <name evidence="2" type="ORF">CF386_05805</name>
</gene>
<dbReference type="GO" id="GO:0000166">
    <property type="term" value="F:nucleotide binding"/>
    <property type="evidence" value="ECO:0007669"/>
    <property type="project" value="InterPro"/>
</dbReference>
<dbReference type="PANTHER" id="PTHR47649">
    <property type="entry name" value="RIBONUCLEASE D"/>
    <property type="match status" value="1"/>
</dbReference>
<sequence>MISYTLIENELELEKSCLLLRDAPILMIDTEFVKTRTFFASLSILQIFDGKNLYIFDAIKIKNLDLLWLTLSNPDIKKVFHSSSEDLDIIVHLSPYDITNIVDTQIMAVFLGLGLSVGFSKLCSQLLNIDIDKSESRSNWLHRPLSESQLRYAASDVYYLYPIYQRLNHLSIERKLDGLILIECNRLLEAKKQTHNSDVEYLKFNGLWKLQPFELFLLQKLAKWRVEEAIKRNIAVNFILREELLFKIIKLESFSINQLKNVV</sequence>
<dbReference type="SUPFAM" id="SSF47819">
    <property type="entry name" value="HRDC-like"/>
    <property type="match status" value="1"/>
</dbReference>
<dbReference type="CDD" id="cd06142">
    <property type="entry name" value="RNaseD_exo"/>
    <property type="match status" value="1"/>
</dbReference>
<dbReference type="InterPro" id="IPR002121">
    <property type="entry name" value="HRDC_dom"/>
</dbReference>
<feature type="domain" description="HRDC" evidence="1">
    <location>
        <begin position="211"/>
        <end position="263"/>
    </location>
</feature>
<dbReference type="RefSeq" id="WP_089073462.1">
    <property type="nucleotide sequence ID" value="NZ_CP022355.1"/>
</dbReference>
<dbReference type="Proteomes" id="UP000242175">
    <property type="component" value="Chromosome large"/>
</dbReference>
<evidence type="ECO:0000313" key="3">
    <source>
        <dbReference type="Proteomes" id="UP000242175"/>
    </source>
</evidence>
<name>A0A220VDS8_9GAMM</name>
<evidence type="ECO:0000259" key="1">
    <source>
        <dbReference type="PROSITE" id="PS50967"/>
    </source>
</evidence>
<dbReference type="Gene3D" id="1.10.150.80">
    <property type="entry name" value="HRDC domain"/>
    <property type="match status" value="1"/>
</dbReference>
<protein>
    <submittedName>
        <fullName evidence="2">Ribonuclease D</fullName>
    </submittedName>
</protein>